<evidence type="ECO:0000256" key="1">
    <source>
        <dbReference type="SAM" id="MobiDB-lite"/>
    </source>
</evidence>
<evidence type="ECO:0000313" key="2">
    <source>
        <dbReference type="EMBL" id="KAK8038452.1"/>
    </source>
</evidence>
<dbReference type="Proteomes" id="UP001444661">
    <property type="component" value="Unassembled WGS sequence"/>
</dbReference>
<reference evidence="2 3" key="1">
    <citation type="submission" date="2023-01" db="EMBL/GenBank/DDBJ databases">
        <title>Analysis of 21 Apiospora genomes using comparative genomics revels a genus with tremendous synthesis potential of carbohydrate active enzymes and secondary metabolites.</title>
        <authorList>
            <person name="Sorensen T."/>
        </authorList>
    </citation>
    <scope>NUCLEOTIDE SEQUENCE [LARGE SCALE GENOMIC DNA]</scope>
    <source>
        <strain evidence="2 3">CBS 33761</strain>
    </source>
</reference>
<feature type="region of interest" description="Disordered" evidence="1">
    <location>
        <begin position="1"/>
        <end position="107"/>
    </location>
</feature>
<name>A0ABR1SW63_9PEZI</name>
<evidence type="ECO:0000313" key="3">
    <source>
        <dbReference type="Proteomes" id="UP001444661"/>
    </source>
</evidence>
<feature type="compositionally biased region" description="Basic residues" evidence="1">
    <location>
        <begin position="97"/>
        <end position="107"/>
    </location>
</feature>
<sequence length="107" mass="11229">MGGSQVNRGAQAGVSAQAEHPKKTLAQPLGEEIAGARRSLSQHPSALLGLKDQVGLPKAGPSQETPQAQLHDGTFAVDPQPKAPGTASKRQESRIATSRRRHPRAPD</sequence>
<dbReference type="EMBL" id="JAQQWK010000006">
    <property type="protein sequence ID" value="KAK8038452.1"/>
    <property type="molecule type" value="Genomic_DNA"/>
</dbReference>
<organism evidence="2 3">
    <name type="scientific">Apiospora rasikravindrae</name>
    <dbReference type="NCBI Taxonomy" id="990691"/>
    <lineage>
        <taxon>Eukaryota</taxon>
        <taxon>Fungi</taxon>
        <taxon>Dikarya</taxon>
        <taxon>Ascomycota</taxon>
        <taxon>Pezizomycotina</taxon>
        <taxon>Sordariomycetes</taxon>
        <taxon>Xylariomycetidae</taxon>
        <taxon>Amphisphaeriales</taxon>
        <taxon>Apiosporaceae</taxon>
        <taxon>Apiospora</taxon>
    </lineage>
</organism>
<protein>
    <submittedName>
        <fullName evidence="2">Uncharacterized protein</fullName>
    </submittedName>
</protein>
<keyword evidence="3" id="KW-1185">Reference proteome</keyword>
<comment type="caution">
    <text evidence="2">The sequence shown here is derived from an EMBL/GenBank/DDBJ whole genome shotgun (WGS) entry which is preliminary data.</text>
</comment>
<gene>
    <name evidence="2" type="ORF">PG993_006863</name>
</gene>
<accession>A0ABR1SW63</accession>
<proteinExistence type="predicted"/>